<evidence type="ECO:0000259" key="1">
    <source>
        <dbReference type="Pfam" id="PF01636"/>
    </source>
</evidence>
<dbReference type="PANTHER" id="PTHR47829:SF3">
    <property type="entry name" value="AMINOGLYCOSIDE PHOSPHOTRANSFERASE DOMAIN-CONTAINING PROTEIN"/>
    <property type="match status" value="1"/>
</dbReference>
<dbReference type="CDD" id="cd05154">
    <property type="entry name" value="ACAD10_11_N-like"/>
    <property type="match status" value="1"/>
</dbReference>
<proteinExistence type="predicted"/>
<dbReference type="EMBL" id="RKST01000007">
    <property type="protein sequence ID" value="RUM98263.1"/>
    <property type="molecule type" value="Genomic_DNA"/>
</dbReference>
<dbReference type="GO" id="GO:0016740">
    <property type="term" value="F:transferase activity"/>
    <property type="evidence" value="ECO:0007669"/>
    <property type="project" value="UniProtKB-KW"/>
</dbReference>
<dbReference type="PANTHER" id="PTHR47829">
    <property type="entry name" value="HYDROLASE, PUTATIVE (AFU_ORTHOLOGUE AFUA_1G12880)-RELATED"/>
    <property type="match status" value="1"/>
</dbReference>
<dbReference type="InterPro" id="IPR041726">
    <property type="entry name" value="ACAD10_11_N"/>
</dbReference>
<dbReference type="InterPro" id="IPR002575">
    <property type="entry name" value="Aminoglycoside_PTrfase"/>
</dbReference>
<dbReference type="SUPFAM" id="SSF56112">
    <property type="entry name" value="Protein kinase-like (PK-like)"/>
    <property type="match status" value="1"/>
</dbReference>
<dbReference type="Gene3D" id="3.90.1200.10">
    <property type="match status" value="1"/>
</dbReference>
<gene>
    <name evidence="2" type="ORF">EET67_09200</name>
</gene>
<organism evidence="2 3">
    <name type="scientific">Borborobacter arsenicus</name>
    <dbReference type="NCBI Taxonomy" id="1851146"/>
    <lineage>
        <taxon>Bacteria</taxon>
        <taxon>Pseudomonadati</taxon>
        <taxon>Pseudomonadota</taxon>
        <taxon>Alphaproteobacteria</taxon>
        <taxon>Hyphomicrobiales</taxon>
        <taxon>Phyllobacteriaceae</taxon>
        <taxon>Borborobacter</taxon>
    </lineage>
</organism>
<dbReference type="InterPro" id="IPR052898">
    <property type="entry name" value="ACAD10-like"/>
</dbReference>
<sequence>MSGPLLDLDRLVPYLEAHLPGFRGPAVARKFAGGQSNPTFLIEAVSGRYVLRRKPLGVLLRSAHAVEREFRVMKALGPTAVPVPNVGILCEDSSIIGTAFFTMDFLEGRVFWDPALADMPREKRADYYGEIARVLGELTRVDPTAVGLGDYGRPGNYVQRQIERWIDQYRASETETLPDMEELIVRLSGWQPADDSIALVHGDFRIDNLVFHPSQPKIIGILDWELSTLGTPLVDIAYFCTMLRLPRDGYVKGLGELDRESQGIPSEDAFLQSFLQSSRLDFPREWNLLLAFHAFRFAAITQGVKKRHLDGNASSADAGAAAAMTEVAAALGRRLADTNNVPYPSTSSRQTRS</sequence>
<dbReference type="Gene3D" id="3.30.200.20">
    <property type="entry name" value="Phosphorylase Kinase, domain 1"/>
    <property type="match status" value="1"/>
</dbReference>
<dbReference type="OrthoDB" id="3806873at2"/>
<name>A0A432V874_9HYPH</name>
<feature type="domain" description="Aminoglycoside phosphotransferase" evidence="1">
    <location>
        <begin position="28"/>
        <end position="248"/>
    </location>
</feature>
<keyword evidence="2" id="KW-0808">Transferase</keyword>
<comment type="caution">
    <text evidence="2">The sequence shown here is derived from an EMBL/GenBank/DDBJ whole genome shotgun (WGS) entry which is preliminary data.</text>
</comment>
<dbReference type="Pfam" id="PF01636">
    <property type="entry name" value="APH"/>
    <property type="match status" value="1"/>
</dbReference>
<dbReference type="RefSeq" id="WP_128626643.1">
    <property type="nucleotide sequence ID" value="NZ_RKST01000007.1"/>
</dbReference>
<keyword evidence="3" id="KW-1185">Reference proteome</keyword>
<accession>A0A432V874</accession>
<dbReference type="InterPro" id="IPR011009">
    <property type="entry name" value="Kinase-like_dom_sf"/>
</dbReference>
<evidence type="ECO:0000313" key="2">
    <source>
        <dbReference type="EMBL" id="RUM98263.1"/>
    </source>
</evidence>
<dbReference type="Proteomes" id="UP000281647">
    <property type="component" value="Unassembled WGS sequence"/>
</dbReference>
<reference evidence="2 3" key="1">
    <citation type="submission" date="2018-11" db="EMBL/GenBank/DDBJ databases">
        <title>Pseudaminobacter arsenicus sp. nov., an arsenic-resistant bacterium isolated from arsenic-rich aquifers.</title>
        <authorList>
            <person name="Mu Y."/>
        </authorList>
    </citation>
    <scope>NUCLEOTIDE SEQUENCE [LARGE SCALE GENOMIC DNA]</scope>
    <source>
        <strain evidence="2 3">CB3</strain>
    </source>
</reference>
<evidence type="ECO:0000313" key="3">
    <source>
        <dbReference type="Proteomes" id="UP000281647"/>
    </source>
</evidence>
<dbReference type="AlphaFoldDB" id="A0A432V874"/>
<protein>
    <submittedName>
        <fullName evidence="2">Phosphotransferase family protein</fullName>
    </submittedName>
</protein>